<dbReference type="InterPro" id="IPR008984">
    <property type="entry name" value="SMAD_FHA_dom_sf"/>
</dbReference>
<dbReference type="InterPro" id="IPR051176">
    <property type="entry name" value="Cent_Immune-Sig_Mod"/>
</dbReference>
<dbReference type="InterPro" id="IPR000253">
    <property type="entry name" value="FHA_dom"/>
</dbReference>
<keyword evidence="3" id="KW-1133">Transmembrane helix</keyword>
<dbReference type="SMART" id="SM00240">
    <property type="entry name" value="FHA"/>
    <property type="match status" value="1"/>
</dbReference>
<feature type="compositionally biased region" description="Low complexity" evidence="2">
    <location>
        <begin position="78"/>
        <end position="90"/>
    </location>
</feature>
<feature type="compositionally biased region" description="Polar residues" evidence="2">
    <location>
        <begin position="464"/>
        <end position="474"/>
    </location>
</feature>
<keyword evidence="1" id="KW-0175">Coiled coil</keyword>
<dbReference type="SUPFAM" id="SSF49879">
    <property type="entry name" value="SMAD/FHA domain"/>
    <property type="match status" value="1"/>
</dbReference>
<dbReference type="AlphaFoldDB" id="A0A8K0TUJ3"/>
<feature type="compositionally biased region" description="Basic and acidic residues" evidence="2">
    <location>
        <begin position="396"/>
        <end position="411"/>
    </location>
</feature>
<feature type="region of interest" description="Disordered" evidence="2">
    <location>
        <begin position="1"/>
        <end position="141"/>
    </location>
</feature>
<evidence type="ECO:0000259" key="4">
    <source>
        <dbReference type="PROSITE" id="PS50006"/>
    </source>
</evidence>
<evidence type="ECO:0000313" key="5">
    <source>
        <dbReference type="EMBL" id="KAH7377069.1"/>
    </source>
</evidence>
<organism evidence="5 6">
    <name type="scientific">Plectosphaerella cucumerina</name>
    <dbReference type="NCBI Taxonomy" id="40658"/>
    <lineage>
        <taxon>Eukaryota</taxon>
        <taxon>Fungi</taxon>
        <taxon>Dikarya</taxon>
        <taxon>Ascomycota</taxon>
        <taxon>Pezizomycotina</taxon>
        <taxon>Sordariomycetes</taxon>
        <taxon>Hypocreomycetidae</taxon>
        <taxon>Glomerellales</taxon>
        <taxon>Plectosphaerellaceae</taxon>
        <taxon>Plectosphaerella</taxon>
    </lineage>
</organism>
<feature type="compositionally biased region" description="Pro residues" evidence="2">
    <location>
        <begin position="435"/>
        <end position="445"/>
    </location>
</feature>
<dbReference type="CDD" id="cd22679">
    <property type="entry name" value="FHA_SLMAP"/>
    <property type="match status" value="1"/>
</dbReference>
<accession>A0A8K0TUJ3</accession>
<name>A0A8K0TUJ3_9PEZI</name>
<evidence type="ECO:0000313" key="6">
    <source>
        <dbReference type="Proteomes" id="UP000813385"/>
    </source>
</evidence>
<dbReference type="PANTHER" id="PTHR15715:SF46">
    <property type="entry name" value="TO VACUOLE TARGETING VPS64, PUTATIVE (AFU_ORTHOLOGUE AFUA_2G02420)-RELATED"/>
    <property type="match status" value="1"/>
</dbReference>
<evidence type="ECO:0000256" key="2">
    <source>
        <dbReference type="SAM" id="MobiDB-lite"/>
    </source>
</evidence>
<feature type="compositionally biased region" description="Low complexity" evidence="2">
    <location>
        <begin position="48"/>
        <end position="71"/>
    </location>
</feature>
<keyword evidence="3" id="KW-0812">Transmembrane</keyword>
<keyword evidence="3" id="KW-0472">Membrane</keyword>
<evidence type="ECO:0000256" key="1">
    <source>
        <dbReference type="SAM" id="Coils"/>
    </source>
</evidence>
<feature type="region of interest" description="Disordered" evidence="2">
    <location>
        <begin position="531"/>
        <end position="560"/>
    </location>
</feature>
<evidence type="ECO:0000256" key="3">
    <source>
        <dbReference type="SAM" id="Phobius"/>
    </source>
</evidence>
<feature type="compositionally biased region" description="Low complexity" evidence="2">
    <location>
        <begin position="132"/>
        <end position="141"/>
    </location>
</feature>
<gene>
    <name evidence="5" type="ORF">B0T11DRAFT_26475</name>
</gene>
<dbReference type="Pfam" id="PF00498">
    <property type="entry name" value="FHA"/>
    <property type="match status" value="1"/>
</dbReference>
<comment type="caution">
    <text evidence="5">The sequence shown here is derived from an EMBL/GenBank/DDBJ whole genome shotgun (WGS) entry which is preliminary data.</text>
</comment>
<dbReference type="GO" id="GO:0005737">
    <property type="term" value="C:cytoplasm"/>
    <property type="evidence" value="ECO:0007669"/>
    <property type="project" value="TreeGrafter"/>
</dbReference>
<dbReference type="Proteomes" id="UP000813385">
    <property type="component" value="Unassembled WGS sequence"/>
</dbReference>
<dbReference type="FunFam" id="2.60.200.20:FF:000127">
    <property type="entry name" value="Uncharacterized protein C3H7.13"/>
    <property type="match status" value="1"/>
</dbReference>
<dbReference type="Gene3D" id="2.60.200.20">
    <property type="match status" value="1"/>
</dbReference>
<protein>
    <recommendedName>
        <fullName evidence="4">FHA domain-containing protein</fullName>
    </recommendedName>
</protein>
<feature type="coiled-coil region" evidence="1">
    <location>
        <begin position="594"/>
        <end position="628"/>
    </location>
</feature>
<dbReference type="PROSITE" id="PS50006">
    <property type="entry name" value="FHA_DOMAIN"/>
    <property type="match status" value="1"/>
</dbReference>
<proteinExistence type="predicted"/>
<dbReference type="OrthoDB" id="687730at2759"/>
<feature type="region of interest" description="Disordered" evidence="2">
    <location>
        <begin position="396"/>
        <end position="474"/>
    </location>
</feature>
<sequence length="763" mass="82634">MTAVANPPSFQQLNRSAAWNIDGPQNVNSMNTEDVRGIFMPRKPMQRSNSSSSISSTSSASSTTTVATNASQPNGTPSSTNSDMSTWSSTGPRKRPQAKAPWPTGKGEGPAEMGRIAGGHTPVNGMNGSALQPSPVQPQMVPQQGMGVRPGAEGMPSSQPVLHLLSLNGTFERKTIGVPFYPDSLRIGRQTNQKTIPTPANGFFDSKVLSRQHAEIWADRMGKIFIRDVKSSNGTFVNGTRLSQENRESEPHELQTGDHLELGIDIVSEDQKTVVHHKVAAKVEHAGFVSPSSNVLDMNFGDLDPANGGSMMGSQQNGIPFRGRQGSNTSMTGNGRAMPVANVAAAQMNGMPGRQGFILNSVTADHIVKRLHSEMRNARLQSQDLGRTGQFIKTLLSKEDVKDTDKPEAPEPPRQLPNGSALPFRTDPKARFSDPPAPPPQQPLPEKPDVPSLKRGTTERPKSHPNNGSPVRSDNMHQIIQLTELLNNAKRDLDTQGQKMKDLELRLVQEKEARELAEELARRLEDSAVAKEAQDAAEASNSETLEKAFEPPLEAAEPTVAEDVVMTDADADDKAPTDDTETIETVAAQFQVKMDVMVAEMQGMRQQMEAWRERCEKAEAERDADRASLAQMVLKIRQDEEAREAAAREKSRSRSRRRGRSRSEAAREQAIMQNAAAEDAVEDIPTPAPAQEETATREDPSDKPTLSRANTITPMTAGTGALAMQDKNLVAGLPYASMLGVVLLGVGLMTYINGLSAAPRAAQ</sequence>
<reference evidence="5" key="1">
    <citation type="journal article" date="2021" name="Nat. Commun.">
        <title>Genetic determinants of endophytism in the Arabidopsis root mycobiome.</title>
        <authorList>
            <person name="Mesny F."/>
            <person name="Miyauchi S."/>
            <person name="Thiergart T."/>
            <person name="Pickel B."/>
            <person name="Atanasova L."/>
            <person name="Karlsson M."/>
            <person name="Huettel B."/>
            <person name="Barry K.W."/>
            <person name="Haridas S."/>
            <person name="Chen C."/>
            <person name="Bauer D."/>
            <person name="Andreopoulos W."/>
            <person name="Pangilinan J."/>
            <person name="LaButti K."/>
            <person name="Riley R."/>
            <person name="Lipzen A."/>
            <person name="Clum A."/>
            <person name="Drula E."/>
            <person name="Henrissat B."/>
            <person name="Kohler A."/>
            <person name="Grigoriev I.V."/>
            <person name="Martin F.M."/>
            <person name="Hacquard S."/>
        </authorList>
    </citation>
    <scope>NUCLEOTIDE SEQUENCE</scope>
    <source>
        <strain evidence="5">MPI-CAGE-AT-0016</strain>
    </source>
</reference>
<feature type="compositionally biased region" description="Basic and acidic residues" evidence="2">
    <location>
        <begin position="640"/>
        <end position="652"/>
    </location>
</feature>
<keyword evidence="6" id="KW-1185">Reference proteome</keyword>
<dbReference type="PANTHER" id="PTHR15715">
    <property type="entry name" value="CENTROSOMAL PROTEIN OF 170 KDA"/>
    <property type="match status" value="1"/>
</dbReference>
<feature type="domain" description="FHA" evidence="4">
    <location>
        <begin position="185"/>
        <end position="242"/>
    </location>
</feature>
<feature type="compositionally biased region" description="Polar residues" evidence="2">
    <location>
        <begin position="8"/>
        <end position="32"/>
    </location>
</feature>
<feature type="region of interest" description="Disordered" evidence="2">
    <location>
        <begin position="640"/>
        <end position="713"/>
    </location>
</feature>
<dbReference type="EMBL" id="JAGPXD010000001">
    <property type="protein sequence ID" value="KAH7377069.1"/>
    <property type="molecule type" value="Genomic_DNA"/>
</dbReference>
<feature type="transmembrane region" description="Helical" evidence="3">
    <location>
        <begin position="732"/>
        <end position="752"/>
    </location>
</feature>